<keyword evidence="2" id="KW-1185">Reference proteome</keyword>
<dbReference type="InterPro" id="IPR010982">
    <property type="entry name" value="Lambda_DNA-bd_dom_sf"/>
</dbReference>
<dbReference type="Proteomes" id="UP000004870">
    <property type="component" value="Unassembled WGS sequence"/>
</dbReference>
<sequence length="86" mass="9412">MNGQQISQALNQKELNFSLVAQACGTSASHIRNVAYRLVTSAPVANKIARALGRPFDEVFPDYATKRNAKAARAKRVKQLAKIVND</sequence>
<organism evidence="1 2">
    <name type="scientific">Cardiobacterium hominis (strain ATCC 15826 / DSM 8339 / NCTC 10426 / 6573)</name>
    <dbReference type="NCBI Taxonomy" id="638300"/>
    <lineage>
        <taxon>Bacteria</taxon>
        <taxon>Pseudomonadati</taxon>
        <taxon>Pseudomonadota</taxon>
        <taxon>Gammaproteobacteria</taxon>
        <taxon>Cardiobacteriales</taxon>
        <taxon>Cardiobacteriaceae</taxon>
        <taxon>Cardiobacterium</taxon>
    </lineage>
</organism>
<dbReference type="EMBL" id="ACKY01000097">
    <property type="protein sequence ID" value="EEV88223.1"/>
    <property type="molecule type" value="Genomic_DNA"/>
</dbReference>
<evidence type="ECO:0000313" key="1">
    <source>
        <dbReference type="EMBL" id="EEV88223.1"/>
    </source>
</evidence>
<accession>C8NAY6</accession>
<gene>
    <name evidence="1" type="ORF">HMPREF0198_1664</name>
</gene>
<protein>
    <recommendedName>
        <fullName evidence="3">Ner winged helix-turn-helix DNA-binding domain-containing protein</fullName>
    </recommendedName>
</protein>
<proteinExistence type="predicted"/>
<dbReference type="SUPFAM" id="SSF47413">
    <property type="entry name" value="lambda repressor-like DNA-binding domains"/>
    <property type="match status" value="1"/>
</dbReference>
<reference evidence="1 2" key="1">
    <citation type="submission" date="2009-08" db="EMBL/GenBank/DDBJ databases">
        <authorList>
            <person name="Qin X."/>
            <person name="Bachman B."/>
            <person name="Battles P."/>
            <person name="Bell A."/>
            <person name="Bess C."/>
            <person name="Bickham C."/>
            <person name="Chaboub L."/>
            <person name="Chen D."/>
            <person name="Coyle M."/>
            <person name="Deiros D.R."/>
            <person name="Dinh H."/>
            <person name="Forbes L."/>
            <person name="Fowler G."/>
            <person name="Francisco L."/>
            <person name="Fu Q."/>
            <person name="Gubbala S."/>
            <person name="Hale W."/>
            <person name="Han Y."/>
            <person name="Hemphill L."/>
            <person name="Highlander S.K."/>
            <person name="Hirani K."/>
            <person name="Hogues M."/>
            <person name="Jackson L."/>
            <person name="Jakkamsetti A."/>
            <person name="Javaid M."/>
            <person name="Jiang H."/>
            <person name="Korchina V."/>
            <person name="Kovar C."/>
            <person name="Lara F."/>
            <person name="Lee S."/>
            <person name="Mata R."/>
            <person name="Mathew T."/>
            <person name="Moen C."/>
            <person name="Morales K."/>
            <person name="Munidasa M."/>
            <person name="Nazareth L."/>
            <person name="Ngo R."/>
            <person name="Nguyen L."/>
            <person name="Okwuonu G."/>
            <person name="Ongeri F."/>
            <person name="Patil S."/>
            <person name="Petrosino J."/>
            <person name="Pham C."/>
            <person name="Pham P."/>
            <person name="Pu L.-L."/>
            <person name="Puazo M."/>
            <person name="Raj R."/>
            <person name="Reid J."/>
            <person name="Rouhana J."/>
            <person name="Saada N."/>
            <person name="Shang Y."/>
            <person name="Simmons D."/>
            <person name="Thornton R."/>
            <person name="Warren J."/>
            <person name="Weissenberger G."/>
            <person name="Zhang J."/>
            <person name="Zhang L."/>
            <person name="Zhou C."/>
            <person name="Zhu D."/>
            <person name="Muzny D."/>
            <person name="Worley K."/>
            <person name="Gibbs R."/>
        </authorList>
    </citation>
    <scope>NUCLEOTIDE SEQUENCE [LARGE SCALE GENOMIC DNA]</scope>
    <source>
        <strain evidence="2">ATCC 15826 / DSM 8339 / NCTC 10426 / 6573</strain>
    </source>
</reference>
<dbReference type="OrthoDB" id="5683648at2"/>
<dbReference type="GeneID" id="84790430"/>
<dbReference type="GO" id="GO:0003677">
    <property type="term" value="F:DNA binding"/>
    <property type="evidence" value="ECO:0007669"/>
    <property type="project" value="InterPro"/>
</dbReference>
<dbReference type="HOGENOM" id="CLU_186115_0_0_6"/>
<comment type="caution">
    <text evidence="1">The sequence shown here is derived from an EMBL/GenBank/DDBJ whole genome shotgun (WGS) entry which is preliminary data.</text>
</comment>
<dbReference type="RefSeq" id="WP_004141488.1">
    <property type="nucleotide sequence ID" value="NZ_GG694027.1"/>
</dbReference>
<evidence type="ECO:0000313" key="2">
    <source>
        <dbReference type="Proteomes" id="UP000004870"/>
    </source>
</evidence>
<dbReference type="AlphaFoldDB" id="C8NAY6"/>
<name>C8NAY6_CARH6</name>
<evidence type="ECO:0008006" key="3">
    <source>
        <dbReference type="Google" id="ProtNLM"/>
    </source>
</evidence>
<dbReference type="Gene3D" id="1.10.260.40">
    <property type="entry name" value="lambda repressor-like DNA-binding domains"/>
    <property type="match status" value="1"/>
</dbReference>